<dbReference type="PROSITE" id="PS51257">
    <property type="entry name" value="PROKAR_LIPOPROTEIN"/>
    <property type="match status" value="1"/>
</dbReference>
<dbReference type="PANTHER" id="PTHR30124:SF0">
    <property type="entry name" value="MEMBRANE-BOUND LYTIC MUREIN TRANSGLYCOSYLASE A"/>
    <property type="match status" value="1"/>
</dbReference>
<evidence type="ECO:0000313" key="8">
    <source>
        <dbReference type="Proteomes" id="UP001354971"/>
    </source>
</evidence>
<accession>A0ABU7LRU4</accession>
<dbReference type="PANTHER" id="PTHR30124">
    <property type="entry name" value="MEMBRANE-BOUND LYTIC MUREIN TRANSGLYCOSYLASE A"/>
    <property type="match status" value="1"/>
</dbReference>
<reference evidence="7 8" key="1">
    <citation type="submission" date="2024-01" db="EMBL/GenBank/DDBJ databases">
        <title>Hyphobacterium bacterium isolated from marine sediment.</title>
        <authorList>
            <person name="Zhao S."/>
        </authorList>
    </citation>
    <scope>NUCLEOTIDE SEQUENCE [LARGE SCALE GENOMIC DNA]</scope>
    <source>
        <strain evidence="8">HN65</strain>
    </source>
</reference>
<name>A0ABU7LRU4_9PROT</name>
<sequence>MFVRLSAIALGLFLLSCERAPEPAPEPEPEITEPPAPVAGDLVFEGLDWSEVPGWPEMDTGPAMAAFGRSCAAMGQLPPGLPMSERAPLAGPVGDWQAVCRDRDATDPQAFFETRFVPVRVRTESAETGLLTGYYEPMLEVRHEPDAEFSHPIRARPDDLLMADLGAFSEELSGHRIMGMVDGNRFVPYRSRNQIELAESGEPLAWGRPIDVFFLQIQGSGRLVFEGGETVRAAFAAHNGLPYASIGRELVARGELELHQASKAGIEAWLEANGPAATAELFSINRRYIFFGLENLPDPDLGPRGGSGLPLTPMGSIAVDPSFLPYGVPVILGADLPDAPAWRGMLVTQDTGGAITGPMRGDLFYGWGETAERRAGSTRSQADWIILLPHAVAERLLPPA</sequence>
<dbReference type="InterPro" id="IPR036908">
    <property type="entry name" value="RlpA-like_sf"/>
</dbReference>
<evidence type="ECO:0000259" key="6">
    <source>
        <dbReference type="SMART" id="SM00925"/>
    </source>
</evidence>
<comment type="caution">
    <text evidence="7">The sequence shown here is derived from an EMBL/GenBank/DDBJ whole genome shotgun (WGS) entry which is preliminary data.</text>
</comment>
<protein>
    <recommendedName>
        <fullName evidence="2">peptidoglycan lytic exotransglycosylase</fullName>
        <ecNumber evidence="2">4.2.2.n1</ecNumber>
    </recommendedName>
    <alternativeName>
        <fullName evidence="5">Murein hydrolase A</fullName>
    </alternativeName>
</protein>
<dbReference type="EC" id="4.2.2.n1" evidence="2"/>
<dbReference type="Gene3D" id="2.40.40.10">
    <property type="entry name" value="RlpA-like domain"/>
    <property type="match status" value="1"/>
</dbReference>
<gene>
    <name evidence="7" type="ORF">V0U79_09680</name>
</gene>
<keyword evidence="3" id="KW-0456">Lyase</keyword>
<dbReference type="CDD" id="cd14668">
    <property type="entry name" value="mlta_B"/>
    <property type="match status" value="1"/>
</dbReference>
<dbReference type="CDD" id="cd14485">
    <property type="entry name" value="mltA_like_LT_A"/>
    <property type="match status" value="1"/>
</dbReference>
<evidence type="ECO:0000256" key="4">
    <source>
        <dbReference type="ARBA" id="ARBA00023316"/>
    </source>
</evidence>
<dbReference type="PIRSF" id="PIRSF019422">
    <property type="entry name" value="MltA"/>
    <property type="match status" value="1"/>
</dbReference>
<keyword evidence="8" id="KW-1185">Reference proteome</keyword>
<evidence type="ECO:0000256" key="1">
    <source>
        <dbReference type="ARBA" id="ARBA00001420"/>
    </source>
</evidence>
<feature type="domain" description="Lytic transglycosylase MltA" evidence="6">
    <location>
        <begin position="138"/>
        <end position="292"/>
    </location>
</feature>
<evidence type="ECO:0000313" key="7">
    <source>
        <dbReference type="EMBL" id="MEE2526637.1"/>
    </source>
</evidence>
<dbReference type="SUPFAM" id="SSF50685">
    <property type="entry name" value="Barwin-like endoglucanases"/>
    <property type="match status" value="1"/>
</dbReference>
<dbReference type="SMART" id="SM00925">
    <property type="entry name" value="MltA"/>
    <property type="match status" value="1"/>
</dbReference>
<dbReference type="InterPro" id="IPR026044">
    <property type="entry name" value="MltA"/>
</dbReference>
<dbReference type="Pfam" id="PF06725">
    <property type="entry name" value="3D"/>
    <property type="match status" value="1"/>
</dbReference>
<evidence type="ECO:0000256" key="2">
    <source>
        <dbReference type="ARBA" id="ARBA00012587"/>
    </source>
</evidence>
<proteinExistence type="predicted"/>
<evidence type="ECO:0000256" key="5">
    <source>
        <dbReference type="ARBA" id="ARBA00030918"/>
    </source>
</evidence>
<dbReference type="InterPro" id="IPR010611">
    <property type="entry name" value="3D_dom"/>
</dbReference>
<dbReference type="RefSeq" id="WP_330199299.1">
    <property type="nucleotide sequence ID" value="NZ_JAZDRP010000005.1"/>
</dbReference>
<evidence type="ECO:0000256" key="3">
    <source>
        <dbReference type="ARBA" id="ARBA00023239"/>
    </source>
</evidence>
<dbReference type="Proteomes" id="UP001354971">
    <property type="component" value="Unassembled WGS sequence"/>
</dbReference>
<dbReference type="EMBL" id="JAZDRP010000005">
    <property type="protein sequence ID" value="MEE2526637.1"/>
    <property type="molecule type" value="Genomic_DNA"/>
</dbReference>
<comment type="catalytic activity">
    <reaction evidence="1">
        <text>Exolytic cleavage of the (1-&gt;4)-beta-glycosidic linkage between N-acetylmuramic acid (MurNAc) and N-acetylglucosamine (GlcNAc) residues in peptidoglycan, from either the reducing or the non-reducing ends of the peptidoglycan chains, with concomitant formation of a 1,6-anhydrobond in the MurNAc residue.</text>
        <dbReference type="EC" id="4.2.2.n1"/>
    </reaction>
</comment>
<organism evidence="7 8">
    <name type="scientific">Hyphobacterium lacteum</name>
    <dbReference type="NCBI Taxonomy" id="3116575"/>
    <lineage>
        <taxon>Bacteria</taxon>
        <taxon>Pseudomonadati</taxon>
        <taxon>Pseudomonadota</taxon>
        <taxon>Alphaproteobacteria</taxon>
        <taxon>Maricaulales</taxon>
        <taxon>Maricaulaceae</taxon>
        <taxon>Hyphobacterium</taxon>
    </lineage>
</organism>
<dbReference type="InterPro" id="IPR005300">
    <property type="entry name" value="MltA_B"/>
</dbReference>
<dbReference type="Pfam" id="PF03562">
    <property type="entry name" value="MltA"/>
    <property type="match status" value="1"/>
</dbReference>
<dbReference type="Gene3D" id="2.40.240.50">
    <property type="entry name" value="Barwin-like endoglucanases"/>
    <property type="match status" value="1"/>
</dbReference>
<keyword evidence="4" id="KW-0961">Cell wall biogenesis/degradation</keyword>